<keyword evidence="1" id="KW-0732">Signal</keyword>
<gene>
    <name evidence="2" type="ORF">EJ08DRAFT_21822</name>
</gene>
<evidence type="ECO:0000256" key="1">
    <source>
        <dbReference type="SAM" id="SignalP"/>
    </source>
</evidence>
<dbReference type="Pfam" id="PF12296">
    <property type="entry name" value="HsbA"/>
    <property type="match status" value="1"/>
</dbReference>
<dbReference type="AlphaFoldDB" id="A0A9P4U0X0"/>
<feature type="signal peptide" evidence="1">
    <location>
        <begin position="1"/>
        <end position="16"/>
    </location>
</feature>
<evidence type="ECO:0000313" key="3">
    <source>
        <dbReference type="Proteomes" id="UP000800235"/>
    </source>
</evidence>
<proteinExistence type="predicted"/>
<dbReference type="InterPro" id="IPR021054">
    <property type="entry name" value="Cell_wall_mannoprotein_1"/>
</dbReference>
<dbReference type="EMBL" id="MU007018">
    <property type="protein sequence ID" value="KAF2434044.1"/>
    <property type="molecule type" value="Genomic_DNA"/>
</dbReference>
<keyword evidence="3" id="KW-1185">Reference proteome</keyword>
<reference evidence="2" key="1">
    <citation type="journal article" date="2020" name="Stud. Mycol.">
        <title>101 Dothideomycetes genomes: a test case for predicting lifestyles and emergence of pathogens.</title>
        <authorList>
            <person name="Haridas S."/>
            <person name="Albert R."/>
            <person name="Binder M."/>
            <person name="Bloem J."/>
            <person name="Labutti K."/>
            <person name="Salamov A."/>
            <person name="Andreopoulos B."/>
            <person name="Baker S."/>
            <person name="Barry K."/>
            <person name="Bills G."/>
            <person name="Bluhm B."/>
            <person name="Cannon C."/>
            <person name="Castanera R."/>
            <person name="Culley D."/>
            <person name="Daum C."/>
            <person name="Ezra D."/>
            <person name="Gonzalez J."/>
            <person name="Henrissat B."/>
            <person name="Kuo A."/>
            <person name="Liang C."/>
            <person name="Lipzen A."/>
            <person name="Lutzoni F."/>
            <person name="Magnuson J."/>
            <person name="Mondo S."/>
            <person name="Nolan M."/>
            <person name="Ohm R."/>
            <person name="Pangilinan J."/>
            <person name="Park H.-J."/>
            <person name="Ramirez L."/>
            <person name="Alfaro M."/>
            <person name="Sun H."/>
            <person name="Tritt A."/>
            <person name="Yoshinaga Y."/>
            <person name="Zwiers L.-H."/>
            <person name="Turgeon B."/>
            <person name="Goodwin S."/>
            <person name="Spatafora J."/>
            <person name="Crous P."/>
            <person name="Grigoriev I."/>
        </authorList>
    </citation>
    <scope>NUCLEOTIDE SEQUENCE</scope>
    <source>
        <strain evidence="2">CBS 130266</strain>
    </source>
</reference>
<protein>
    <submittedName>
        <fullName evidence="2">Uncharacterized protein</fullName>
    </submittedName>
</protein>
<accession>A0A9P4U0X0</accession>
<dbReference type="Gene3D" id="1.20.1280.140">
    <property type="match status" value="1"/>
</dbReference>
<dbReference type="Proteomes" id="UP000800235">
    <property type="component" value="Unassembled WGS sequence"/>
</dbReference>
<comment type="caution">
    <text evidence="2">The sequence shown here is derived from an EMBL/GenBank/DDBJ whole genome shotgun (WGS) entry which is preliminary data.</text>
</comment>
<organism evidence="2 3">
    <name type="scientific">Tothia fuscella</name>
    <dbReference type="NCBI Taxonomy" id="1048955"/>
    <lineage>
        <taxon>Eukaryota</taxon>
        <taxon>Fungi</taxon>
        <taxon>Dikarya</taxon>
        <taxon>Ascomycota</taxon>
        <taxon>Pezizomycotina</taxon>
        <taxon>Dothideomycetes</taxon>
        <taxon>Pleosporomycetidae</taxon>
        <taxon>Venturiales</taxon>
        <taxon>Cylindrosympodiaceae</taxon>
        <taxon>Tothia</taxon>
    </lineage>
</organism>
<evidence type="ECO:0000313" key="2">
    <source>
        <dbReference type="EMBL" id="KAF2434044.1"/>
    </source>
</evidence>
<feature type="chain" id="PRO_5040273985" evidence="1">
    <location>
        <begin position="17"/>
        <end position="179"/>
    </location>
</feature>
<sequence>MRLNFALLACLPCALAAPIILGPQDTSVIDRAMSDVQIALKRLATTVAIYNRNPQNNANAQQIQIDTDSQAATDALSAGANSMRRIPMISFSEAPRVVSEVNSVIAQLQQSVNAWVSAKQLIISAGGKRSIWEALKRQQVAAVDFATVLISRMPNSGLPGAMYLSIVQSAYQKGLQAFS</sequence>
<name>A0A9P4U0X0_9PEZI</name>